<keyword evidence="4" id="KW-1185">Reference proteome</keyword>
<sequence length="261" mass="27401">MKNWLTQTAGLCAVAALALTACKKDEMQATLTPSNSPTLTASTNSVVLQQANSTQTAVTFTWTPIASFAWSGVDHPYTPAVAYQFQIDKKGNNFAAPVTISAGAGPATAVSMGDLNAALVNLGLTPNTAAPLEVRLNANYASNAQLNSPVVALTATPFAFCAQPQKAWSIIGPAGPGWSNDYTMTYDCDAKTFSYTGPLTADQFKFRFGKHWTTNLGGAGPTVPLAKDGNNLMIASSGTYTVTLYNATDSTKLATAYYTVK</sequence>
<evidence type="ECO:0000313" key="4">
    <source>
        <dbReference type="Proteomes" id="UP000779507"/>
    </source>
</evidence>
<keyword evidence="1" id="KW-0732">Signal</keyword>
<dbReference type="Proteomes" id="UP000779507">
    <property type="component" value="Unassembled WGS sequence"/>
</dbReference>
<dbReference type="PROSITE" id="PS51257">
    <property type="entry name" value="PROKAR_LIPOPROTEIN"/>
    <property type="match status" value="1"/>
</dbReference>
<gene>
    <name evidence="3" type="ORF">HNP98_003914</name>
</gene>
<comment type="caution">
    <text evidence="3">The sequence shown here is derived from an EMBL/GenBank/DDBJ whole genome shotgun (WGS) entry which is preliminary data.</text>
</comment>
<evidence type="ECO:0000313" key="3">
    <source>
        <dbReference type="EMBL" id="NRT21069.1"/>
    </source>
</evidence>
<proteinExistence type="predicted"/>
<name>A0ABX2FXD4_9BACT</name>
<reference evidence="3 4" key="1">
    <citation type="submission" date="2020-05" db="EMBL/GenBank/DDBJ databases">
        <title>Genomic Encyclopedia of Type Strains, Phase IV (KMG-V): Genome sequencing to study the core and pangenomes of soil and plant-associated prokaryotes.</title>
        <authorList>
            <person name="Whitman W."/>
        </authorList>
    </citation>
    <scope>NUCLEOTIDE SEQUENCE [LARGE SCALE GENOMIC DNA]</scope>
    <source>
        <strain evidence="3 4">9A</strain>
    </source>
</reference>
<organism evidence="3 4">
    <name type="scientific">Hymenobacter caeli</name>
    <dbReference type="NCBI Taxonomy" id="2735894"/>
    <lineage>
        <taxon>Bacteria</taxon>
        <taxon>Pseudomonadati</taxon>
        <taxon>Bacteroidota</taxon>
        <taxon>Cytophagia</taxon>
        <taxon>Cytophagales</taxon>
        <taxon>Hymenobacteraceae</taxon>
        <taxon>Hymenobacter</taxon>
    </lineage>
</organism>
<feature type="signal peptide" evidence="1">
    <location>
        <begin position="1"/>
        <end position="23"/>
    </location>
</feature>
<dbReference type="Gene3D" id="2.60.40.3620">
    <property type="match status" value="1"/>
</dbReference>
<accession>A0ABX2FXD4</accession>
<feature type="domain" description="SusE outer membrane protein" evidence="2">
    <location>
        <begin position="24"/>
        <end position="137"/>
    </location>
</feature>
<evidence type="ECO:0000256" key="1">
    <source>
        <dbReference type="SAM" id="SignalP"/>
    </source>
</evidence>
<feature type="chain" id="PRO_5046364781" description="SusE outer membrane protein domain-containing protein" evidence="1">
    <location>
        <begin position="24"/>
        <end position="261"/>
    </location>
</feature>
<dbReference type="InterPro" id="IPR025970">
    <property type="entry name" value="SusE"/>
</dbReference>
<dbReference type="Pfam" id="PF14292">
    <property type="entry name" value="SusE"/>
    <property type="match status" value="1"/>
</dbReference>
<dbReference type="RefSeq" id="WP_173811831.1">
    <property type="nucleotide sequence ID" value="NZ_JABSNP010000025.1"/>
</dbReference>
<dbReference type="EMBL" id="JABSNP010000025">
    <property type="protein sequence ID" value="NRT21069.1"/>
    <property type="molecule type" value="Genomic_DNA"/>
</dbReference>
<evidence type="ECO:0000259" key="2">
    <source>
        <dbReference type="Pfam" id="PF14292"/>
    </source>
</evidence>
<protein>
    <recommendedName>
        <fullName evidence="2">SusE outer membrane protein domain-containing protein</fullName>
    </recommendedName>
</protein>